<reference evidence="3" key="1">
    <citation type="submission" date="2019-06" db="EMBL/GenBank/DDBJ databases">
        <authorList>
            <person name="Broberg M."/>
        </authorList>
    </citation>
    <scope>NUCLEOTIDE SEQUENCE [LARGE SCALE GENOMIC DNA]</scope>
</reference>
<protein>
    <submittedName>
        <fullName evidence="2">Uncharacterized protein</fullName>
    </submittedName>
</protein>
<feature type="compositionally biased region" description="Polar residues" evidence="1">
    <location>
        <begin position="281"/>
        <end position="292"/>
    </location>
</feature>
<feature type="compositionally biased region" description="Basic and acidic residues" evidence="1">
    <location>
        <begin position="215"/>
        <end position="226"/>
    </location>
</feature>
<accession>A0A9N9V2C5</accession>
<name>A0A9N9V2C5_9HYPO</name>
<proteinExistence type="predicted"/>
<evidence type="ECO:0000313" key="2">
    <source>
        <dbReference type="EMBL" id="CAH0005388.1"/>
    </source>
</evidence>
<gene>
    <name evidence="2" type="ORF">CBYS24578_00005999</name>
</gene>
<evidence type="ECO:0000256" key="1">
    <source>
        <dbReference type="SAM" id="MobiDB-lite"/>
    </source>
</evidence>
<comment type="caution">
    <text evidence="2">The sequence shown here is derived from an EMBL/GenBank/DDBJ whole genome shotgun (WGS) entry which is preliminary data.</text>
</comment>
<dbReference type="AlphaFoldDB" id="A0A9N9V2C5"/>
<reference evidence="2 3" key="2">
    <citation type="submission" date="2021-10" db="EMBL/GenBank/DDBJ databases">
        <authorList>
            <person name="Piombo E."/>
        </authorList>
    </citation>
    <scope>NUCLEOTIDE SEQUENCE [LARGE SCALE GENOMIC DNA]</scope>
</reference>
<feature type="compositionally biased region" description="Basic and acidic residues" evidence="1">
    <location>
        <begin position="270"/>
        <end position="280"/>
    </location>
</feature>
<dbReference type="OrthoDB" id="5130620at2759"/>
<evidence type="ECO:0000313" key="3">
    <source>
        <dbReference type="Proteomes" id="UP000754883"/>
    </source>
</evidence>
<feature type="region of interest" description="Disordered" evidence="1">
    <location>
        <begin position="164"/>
        <end position="292"/>
    </location>
</feature>
<organism evidence="2 3">
    <name type="scientific">Clonostachys byssicola</name>
    <dbReference type="NCBI Taxonomy" id="160290"/>
    <lineage>
        <taxon>Eukaryota</taxon>
        <taxon>Fungi</taxon>
        <taxon>Dikarya</taxon>
        <taxon>Ascomycota</taxon>
        <taxon>Pezizomycotina</taxon>
        <taxon>Sordariomycetes</taxon>
        <taxon>Hypocreomycetidae</taxon>
        <taxon>Hypocreales</taxon>
        <taxon>Bionectriaceae</taxon>
        <taxon>Clonostachys</taxon>
    </lineage>
</organism>
<keyword evidence="3" id="KW-1185">Reference proteome</keyword>
<dbReference type="EMBL" id="CABFNO020001568">
    <property type="protein sequence ID" value="CAH0005388.1"/>
    <property type="molecule type" value="Genomic_DNA"/>
</dbReference>
<sequence>MSILMRSQVRTHTGSYQTIASNAPIGLLCFRDLFEQEDAVTPNQPHLESVLARDFRDLENGTERSKARQDVINAIMTRRSRYSKYQTDISQCWCITNPDKSQTVLFEGIRFMMFIHDDEWVRVPLSGRLEVRPATRNGRSAGEVVQRKMTTDLTGFWQRREALRKIPKSPHPARTNASPTLPPYPELEGGPKLEAAPKAEMYGDVPPPGINRNVLPDRQRPKDKKSPQPAALTQQSRLPLGSMQPRPPEPRDQEDFVPPAVPEKQAMQPRRFEEDYRQDMQKPTSYAPQAGM</sequence>
<dbReference type="Proteomes" id="UP000754883">
    <property type="component" value="Unassembled WGS sequence"/>
</dbReference>